<keyword evidence="4" id="KW-0799">Topoisomerase</keyword>
<accession>A0ABM7L231</accession>
<evidence type="ECO:0000256" key="3">
    <source>
        <dbReference type="ARBA" id="ARBA00012891"/>
    </source>
</evidence>
<dbReference type="Gene3D" id="1.10.460.10">
    <property type="entry name" value="Topoisomerase I, domain 2"/>
    <property type="match status" value="1"/>
</dbReference>
<dbReference type="SMART" id="SM00493">
    <property type="entry name" value="TOPRIM"/>
    <property type="match status" value="1"/>
</dbReference>
<dbReference type="InterPro" id="IPR013497">
    <property type="entry name" value="Topo_IA_cen"/>
</dbReference>
<dbReference type="PANTHER" id="PTHR42785">
    <property type="entry name" value="DNA TOPOISOMERASE, TYPE IA, CORE"/>
    <property type="match status" value="1"/>
</dbReference>
<evidence type="ECO:0000256" key="8">
    <source>
        <dbReference type="ARBA" id="ARBA00031985"/>
    </source>
</evidence>
<protein>
    <recommendedName>
        <fullName evidence="3">DNA topoisomerase</fullName>
        <ecNumber evidence="3">5.6.2.1</ecNumber>
    </recommendedName>
    <alternativeName>
        <fullName evidence="10">Omega-protein</fullName>
    </alternativeName>
    <alternativeName>
        <fullName evidence="9">Relaxing enzyme</fullName>
    </alternativeName>
    <alternativeName>
        <fullName evidence="7">Swivelase</fullName>
    </alternativeName>
    <alternativeName>
        <fullName evidence="8">Untwisting enzyme</fullName>
    </alternativeName>
</protein>
<evidence type="ECO:0000259" key="12">
    <source>
        <dbReference type="PROSITE" id="PS52039"/>
    </source>
</evidence>
<feature type="domain" description="Topo IA-type catalytic" evidence="12">
    <location>
        <begin position="128"/>
        <end position="564"/>
    </location>
</feature>
<comment type="similarity">
    <text evidence="2">Belongs to the type IA topoisomerase family.</text>
</comment>
<gene>
    <name evidence="13" type="primary">topA1/topA</name>
    <name evidence="13" type="ORF">NHP190020_18200</name>
</gene>
<dbReference type="EMBL" id="AP023037">
    <property type="protein sequence ID" value="BCD46781.1"/>
    <property type="molecule type" value="Genomic_DNA"/>
</dbReference>
<evidence type="ECO:0000259" key="11">
    <source>
        <dbReference type="PROSITE" id="PS50880"/>
    </source>
</evidence>
<dbReference type="SMART" id="SM00436">
    <property type="entry name" value="TOP1Bc"/>
    <property type="match status" value="1"/>
</dbReference>
<evidence type="ECO:0000256" key="7">
    <source>
        <dbReference type="ARBA" id="ARBA00030003"/>
    </source>
</evidence>
<dbReference type="SMART" id="SM00437">
    <property type="entry name" value="TOP1Ac"/>
    <property type="match status" value="1"/>
</dbReference>
<dbReference type="InterPro" id="IPR013825">
    <property type="entry name" value="Topo_IA_cen_sub2"/>
</dbReference>
<dbReference type="RefSeq" id="WP_006564731.1">
    <property type="nucleotide sequence ID" value="NZ_AP023037.1"/>
</dbReference>
<organism evidence="13 14">
    <name type="scientific">Helicobacter suis</name>
    <dbReference type="NCBI Taxonomy" id="104628"/>
    <lineage>
        <taxon>Bacteria</taxon>
        <taxon>Pseudomonadati</taxon>
        <taxon>Campylobacterota</taxon>
        <taxon>Epsilonproteobacteria</taxon>
        <taxon>Campylobacterales</taxon>
        <taxon>Helicobacteraceae</taxon>
        <taxon>Helicobacter</taxon>
    </lineage>
</organism>
<reference evidence="13 14" key="1">
    <citation type="submission" date="2020-04" db="EMBL/GenBank/DDBJ databases">
        <title>Genomic analysis of gastric non-Helicobacter pylori Helicobacters isolated in Japan.</title>
        <authorList>
            <person name="Suzuki M."/>
            <person name="Rimbara E."/>
        </authorList>
    </citation>
    <scope>NUCLEOTIDE SEQUENCE [LARGE SCALE GENOMIC DNA]</scope>
    <source>
        <strain evidence="13 14">NHP19-0020</strain>
        <plasmid evidence="13 14">pNHP190020_1</plasmid>
    </source>
</reference>
<geneLocation type="plasmid" evidence="13 14">
    <name>pNHP190020_1</name>
</geneLocation>
<dbReference type="PANTHER" id="PTHR42785:SF1">
    <property type="entry name" value="DNA TOPOISOMERASE"/>
    <property type="match status" value="1"/>
</dbReference>
<name>A0ABM7L231_9HELI</name>
<dbReference type="Pfam" id="PF01751">
    <property type="entry name" value="Toprim"/>
    <property type="match status" value="1"/>
</dbReference>
<dbReference type="InterPro" id="IPR023405">
    <property type="entry name" value="Topo_IA_core_domain"/>
</dbReference>
<dbReference type="SUPFAM" id="SSF56712">
    <property type="entry name" value="Prokaryotic type I DNA topoisomerase"/>
    <property type="match status" value="1"/>
</dbReference>
<keyword evidence="13" id="KW-0614">Plasmid</keyword>
<dbReference type="PRINTS" id="PR00417">
    <property type="entry name" value="PRTPISMRASEI"/>
</dbReference>
<dbReference type="PROSITE" id="PS52039">
    <property type="entry name" value="TOPO_IA_2"/>
    <property type="match status" value="1"/>
</dbReference>
<dbReference type="InterPro" id="IPR013824">
    <property type="entry name" value="Topo_IA_cen_sub1"/>
</dbReference>
<dbReference type="InterPro" id="IPR003601">
    <property type="entry name" value="Topo_IA_2"/>
</dbReference>
<keyword evidence="6" id="KW-0413">Isomerase</keyword>
<comment type="catalytic activity">
    <reaction evidence="1">
        <text>ATP-independent breakage of single-stranded DNA, followed by passage and rejoining.</text>
        <dbReference type="EC" id="5.6.2.1"/>
    </reaction>
</comment>
<dbReference type="Gene3D" id="1.10.290.10">
    <property type="entry name" value="Topoisomerase I, domain 4"/>
    <property type="match status" value="1"/>
</dbReference>
<evidence type="ECO:0000313" key="14">
    <source>
        <dbReference type="Proteomes" id="UP000509742"/>
    </source>
</evidence>
<evidence type="ECO:0000256" key="4">
    <source>
        <dbReference type="ARBA" id="ARBA00023029"/>
    </source>
</evidence>
<keyword evidence="14" id="KW-1185">Reference proteome</keyword>
<evidence type="ECO:0000256" key="2">
    <source>
        <dbReference type="ARBA" id="ARBA00009446"/>
    </source>
</evidence>
<dbReference type="Pfam" id="PF01131">
    <property type="entry name" value="Topoisom_bac"/>
    <property type="match status" value="1"/>
</dbReference>
<feature type="domain" description="Toprim" evidence="11">
    <location>
        <begin position="5"/>
        <end position="109"/>
    </location>
</feature>
<sequence length="631" mass="72329">MEYKDKIIIIESPNKIKKIQTITGANVFATVGHFMELKSIEVEKKFHAIFDYKEDSKKKSINQIINACRNKVVYIATDPDREGYAIGYMFYEKIKNLAKEIYRAEFHEITQSGIHKGMKEAILFVRSNTKLYDSFLARRVADQFIGYTLSPYLTQGLKLSSMQSAGRVKTPALGLIVKRTLEIERFNALPAYQKLSYQLQAKIMLGDQEVIAKHAKDNKTYQFEDQEQAKKALEHLLENLSYKALLMNITTQEIQEIPPKPFITSSLLKAGSSQLALSTKKVQEYAQKLFEAGLITYIRTDAETLSQEFLEKAESFYKSIYPNFYERRSYKAKNSQAEAHEAIRITHCHRFEDTQEFLNQAGMTDSQAQALYKLIFQRTLESQGKSAVYENTTIFFKIKTIDFVAHAKYLKFKGYLGLFDQEKSDDCLKSRIDTKYLVPNSSVPLSGVFLKEKIKSAPTPYMEADFISVLEKNGIGRPSTYANYIPELERKNHITITGSKRVIEPTPLGKSIVDFFQNDTKSHFILDVAFTKRNEEMLDKIVEGEVSYTEFMELIKDKLGVEIAGLYDGRSVDNKAGEQNRKAPSPKAILFARDIANTLHLDLPENYALDWKVCSEFIEKNKDVFYSKAKQ</sequence>
<dbReference type="CDD" id="cd00186">
    <property type="entry name" value="TOP1Ac"/>
    <property type="match status" value="1"/>
</dbReference>
<dbReference type="InterPro" id="IPR000380">
    <property type="entry name" value="Topo_IA"/>
</dbReference>
<dbReference type="Gene3D" id="3.40.50.140">
    <property type="match status" value="1"/>
</dbReference>
<dbReference type="CDD" id="cd01028">
    <property type="entry name" value="TOPRIM_TopoIA"/>
    <property type="match status" value="1"/>
</dbReference>
<dbReference type="Proteomes" id="UP000509742">
    <property type="component" value="Plasmid pNHP190020_1"/>
</dbReference>
<dbReference type="InterPro" id="IPR013826">
    <property type="entry name" value="Topo_IA_cen_sub3"/>
</dbReference>
<evidence type="ECO:0000256" key="5">
    <source>
        <dbReference type="ARBA" id="ARBA00023125"/>
    </source>
</evidence>
<dbReference type="Gene3D" id="2.70.20.10">
    <property type="entry name" value="Topoisomerase I, domain 3"/>
    <property type="match status" value="1"/>
</dbReference>
<evidence type="ECO:0000256" key="9">
    <source>
        <dbReference type="ARBA" id="ARBA00032235"/>
    </source>
</evidence>
<keyword evidence="5" id="KW-0238">DNA-binding</keyword>
<proteinExistence type="inferred from homology"/>
<dbReference type="EC" id="5.6.2.1" evidence="3"/>
<dbReference type="PROSITE" id="PS50880">
    <property type="entry name" value="TOPRIM"/>
    <property type="match status" value="1"/>
</dbReference>
<evidence type="ECO:0000313" key="13">
    <source>
        <dbReference type="EMBL" id="BCD46781.1"/>
    </source>
</evidence>
<dbReference type="InterPro" id="IPR003602">
    <property type="entry name" value="Topo_IA_DNA-bd_dom"/>
</dbReference>
<evidence type="ECO:0000256" key="10">
    <source>
        <dbReference type="ARBA" id="ARBA00032877"/>
    </source>
</evidence>
<evidence type="ECO:0000256" key="1">
    <source>
        <dbReference type="ARBA" id="ARBA00000213"/>
    </source>
</evidence>
<dbReference type="InterPro" id="IPR006171">
    <property type="entry name" value="TOPRIM_dom"/>
</dbReference>
<evidence type="ECO:0000256" key="6">
    <source>
        <dbReference type="ARBA" id="ARBA00023235"/>
    </source>
</evidence>